<feature type="region of interest" description="Disordered" evidence="7">
    <location>
        <begin position="1870"/>
        <end position="1901"/>
    </location>
</feature>
<protein>
    <recommendedName>
        <fullName evidence="3">HECT-type E3 ubiquitin transferase</fullName>
        <ecNumber evidence="3">2.3.2.26</ecNumber>
    </recommendedName>
</protein>
<reference evidence="10 11" key="1">
    <citation type="submission" date="2014-06" db="EMBL/GenBank/DDBJ databases">
        <authorList>
            <person name="Swart Estienne"/>
        </authorList>
    </citation>
    <scope>NUCLEOTIDE SEQUENCE [LARGE SCALE GENOMIC DNA]</scope>
    <source>
        <strain evidence="10 11">130c</strain>
    </source>
</reference>
<feature type="compositionally biased region" description="Acidic residues" evidence="7">
    <location>
        <begin position="2382"/>
        <end position="2402"/>
    </location>
</feature>
<feature type="compositionally biased region" description="Low complexity" evidence="7">
    <location>
        <begin position="3443"/>
        <end position="3460"/>
    </location>
</feature>
<feature type="region of interest" description="Disordered" evidence="7">
    <location>
        <begin position="1765"/>
        <end position="1792"/>
    </location>
</feature>
<dbReference type="Gene3D" id="3.90.1750.10">
    <property type="entry name" value="Hect, E3 ligase catalytic domains"/>
    <property type="match status" value="1"/>
</dbReference>
<dbReference type="EMBL" id="CCKQ01013000">
    <property type="protein sequence ID" value="CDW84627.1"/>
    <property type="molecule type" value="Genomic_DNA"/>
</dbReference>
<dbReference type="PROSITE" id="PS50237">
    <property type="entry name" value="HECT"/>
    <property type="match status" value="1"/>
</dbReference>
<comment type="pathway">
    <text evidence="2">Protein modification; protein ubiquitination.</text>
</comment>
<evidence type="ECO:0000256" key="4">
    <source>
        <dbReference type="ARBA" id="ARBA00022679"/>
    </source>
</evidence>
<evidence type="ECO:0000256" key="7">
    <source>
        <dbReference type="SAM" id="MobiDB-lite"/>
    </source>
</evidence>
<dbReference type="OMA" id="HTRKDSH"/>
<feature type="compositionally biased region" description="Low complexity" evidence="7">
    <location>
        <begin position="2735"/>
        <end position="2746"/>
    </location>
</feature>
<dbReference type="InterPro" id="IPR035983">
    <property type="entry name" value="Hect_E3_ubiquitin_ligase"/>
</dbReference>
<keyword evidence="5 6" id="KW-0833">Ubl conjugation pathway</keyword>
<feature type="domain" description="UBA" evidence="8">
    <location>
        <begin position="1328"/>
        <end position="1368"/>
    </location>
</feature>
<dbReference type="Gene3D" id="3.30.2160.10">
    <property type="entry name" value="Hect, E3 ligase catalytic domain"/>
    <property type="match status" value="1"/>
</dbReference>
<evidence type="ECO:0000313" key="11">
    <source>
        <dbReference type="Proteomes" id="UP000039865"/>
    </source>
</evidence>
<organism evidence="10 11">
    <name type="scientific">Stylonychia lemnae</name>
    <name type="common">Ciliate</name>
    <dbReference type="NCBI Taxonomy" id="5949"/>
    <lineage>
        <taxon>Eukaryota</taxon>
        <taxon>Sar</taxon>
        <taxon>Alveolata</taxon>
        <taxon>Ciliophora</taxon>
        <taxon>Intramacronucleata</taxon>
        <taxon>Spirotrichea</taxon>
        <taxon>Stichotrichia</taxon>
        <taxon>Sporadotrichida</taxon>
        <taxon>Oxytrichidae</taxon>
        <taxon>Stylonychinae</taxon>
        <taxon>Stylonychia</taxon>
    </lineage>
</organism>
<dbReference type="SMART" id="SM00119">
    <property type="entry name" value="HECTc"/>
    <property type="match status" value="1"/>
</dbReference>
<feature type="compositionally biased region" description="Basic and acidic residues" evidence="7">
    <location>
        <begin position="2370"/>
        <end position="2381"/>
    </location>
</feature>
<keyword evidence="11" id="KW-1185">Reference proteome</keyword>
<dbReference type="GO" id="GO:0006511">
    <property type="term" value="P:ubiquitin-dependent protein catabolic process"/>
    <property type="evidence" value="ECO:0007669"/>
    <property type="project" value="TreeGrafter"/>
</dbReference>
<feature type="compositionally biased region" description="Acidic residues" evidence="7">
    <location>
        <begin position="2337"/>
        <end position="2369"/>
    </location>
</feature>
<comment type="catalytic activity">
    <reaction evidence="1">
        <text>S-ubiquitinyl-[E2 ubiquitin-conjugating enzyme]-L-cysteine + [acceptor protein]-L-lysine = [E2 ubiquitin-conjugating enzyme]-L-cysteine + N(6)-ubiquitinyl-[acceptor protein]-L-lysine.</text>
        <dbReference type="EC" id="2.3.2.26"/>
    </reaction>
</comment>
<feature type="active site" description="Glycyl thioester intermediate" evidence="6">
    <location>
        <position position="3904"/>
    </location>
</feature>
<dbReference type="Gene3D" id="3.30.2410.10">
    <property type="entry name" value="Hect, E3 ligase catalytic domain"/>
    <property type="match status" value="1"/>
</dbReference>
<evidence type="ECO:0000256" key="2">
    <source>
        <dbReference type="ARBA" id="ARBA00004906"/>
    </source>
</evidence>
<evidence type="ECO:0000256" key="6">
    <source>
        <dbReference type="PROSITE-ProRule" id="PRU00104"/>
    </source>
</evidence>
<evidence type="ECO:0000259" key="9">
    <source>
        <dbReference type="PROSITE" id="PS50237"/>
    </source>
</evidence>
<feature type="region of interest" description="Disordered" evidence="7">
    <location>
        <begin position="3443"/>
        <end position="3467"/>
    </location>
</feature>
<dbReference type="GO" id="GO:0000209">
    <property type="term" value="P:protein polyubiquitination"/>
    <property type="evidence" value="ECO:0007669"/>
    <property type="project" value="TreeGrafter"/>
</dbReference>
<dbReference type="OrthoDB" id="8068875at2759"/>
<dbReference type="CDD" id="cd00078">
    <property type="entry name" value="HECTc"/>
    <property type="match status" value="1"/>
</dbReference>
<dbReference type="PANTHER" id="PTHR11254">
    <property type="entry name" value="HECT DOMAIN UBIQUITIN-PROTEIN LIGASE"/>
    <property type="match status" value="1"/>
</dbReference>
<dbReference type="SUPFAM" id="SSF56204">
    <property type="entry name" value="Hect, E3 ligase catalytic domain"/>
    <property type="match status" value="1"/>
</dbReference>
<proteinExistence type="predicted"/>
<feature type="compositionally biased region" description="Acidic residues" evidence="7">
    <location>
        <begin position="2436"/>
        <end position="2455"/>
    </location>
</feature>
<dbReference type="PROSITE" id="PS50030">
    <property type="entry name" value="UBA"/>
    <property type="match status" value="1"/>
</dbReference>
<feature type="region of interest" description="Disordered" evidence="7">
    <location>
        <begin position="2720"/>
        <end position="2747"/>
    </location>
</feature>
<evidence type="ECO:0000256" key="5">
    <source>
        <dbReference type="ARBA" id="ARBA00022786"/>
    </source>
</evidence>
<feature type="compositionally biased region" description="Acidic residues" evidence="7">
    <location>
        <begin position="2504"/>
        <end position="2535"/>
    </location>
</feature>
<dbReference type="Pfam" id="PF00632">
    <property type="entry name" value="HECT"/>
    <property type="match status" value="1"/>
</dbReference>
<sequence length="3936" mass="458830">MRIIFTAKQQMKLMKQNLDQEEEEQGKEYRDMLLKLYNTQPFSQSEFLQQLENISDINIWKTTRINFLQWVDIFNILDDLLQILYNGQEKLLVNLQSDMKDQQNKSMILIILRFLKKILQYATNVQYFSSTDILILIFSQYIKDIQVIDEVIGVFITLSSKKGDKKSNPQAINYSEGLDKFDSQISRIYERSILGLIGSFEYVADLLLNQNFEKNPQSTLEQIAGRVKSQLDSYEKSVFELQNIIKDQKSLEDTFIIILKAINLYINVGDVTTKDKRTLQSKLESLLPPKLVVDKFIKILKFPHVSKKVHSHVVNIFFLVIILDLNSLFNYDEPTDNQYYQEACNHHEYYISTLQSLACYHSYFKLLEIEQSQMIDNAHLTKQISQMKLLVGDDYLNMDQQSLNSIFTETIKSQRFMSNLINLLLNLMNIKNRPLQNQLYPQFLKPLLAIVALEPVGNLYPININCQLKAAKLLKEVVKQSTIEDPGAVEWVIFRLKFEINVLKDITKTWELAQDDDTDNKILLAYRQDLIRTLLRFLSYSIIRNDPNAINFNQNFIANSRKILESNLIQEDIAREIFDVNRQEGSDNLSFINTDPILLQCLQLISYVFNDLPQKIPIFVENGFFSQILDSLNSRIPIQPDLFTIFMKFIQTLCLNDQSMKLIISSGIIGKFVQLAHNSRSYRQLVSQTKAMQFKDLIQQIALNNQALSNEIYTQIIRQYQTGIEKAWEVTKNYIVMEERVKNDLTLTEEHKTQLRFQYEREQISLEQTFESITYLLWYFAIDEQIFRQGNLIHEAISQNKEETIVIFKKILSTPIISSGCPNMLPYFSEIMLQILHGYGPEDKTKFMIQVMEDLVIQIENVYKACETNNLDSVADLEGLLKTRLDIILDERLQSQSNQNIEIKQLSDDLISRLSGEDQCSVIFAKISVYCSLIRQCQQPIKVKLIKDHGLLAVLYKLFKIQSLVNRFHASKYGRDLHRQVARLKELTPKYQHIIDSYNFKTFQPLPECNTEEEVFKSLYYNYEYLKLDSVVSQEARKNQKTIIELQLDENISHTSNLCQTNIRKLLTNVIRIMNKKKMHFTEQVDIQLLEFNREIGKLIAEQYKDFERILKQKDDELEVMKYCCQYSAIFGVFNKIIFHNSSFGSMFLSFVYNDGLEQVKNLVLYLIDYQYKLHKQQKPFMLKLSRSIQLLWSHLVDFYIQLIEAKYLDWQFSQYLISFKTNPCAPIKSEDSYAENELAVAKMQKYYMSLYGETLYFLFSELNDNEQVKHLLDDRKLNIFEYFDMTSELFFISFCEIYVYVSEGLTHIKLFNDIQLFAIKDQSQHKSEYNKNKDYLLEMGYPERMIDFALEQEQNDLEAALDFLNTSAFDSELPEVKPKKEEKKVESDEPVPVFDDYITYSSFTKLDLLDLIRKSIGNYLKFIPQNFANIKKHEVIDKIYFTVGKDFKKNEIQALVKDVKQTIIQSIVHGEKEQVGVLAYSLACLMSYKRGELLDQSDLFTNGIERILDLYRQAIKDLRVEIDFQNENFNAAKVTDIVKQLDQCLSLFLYISEEAKITSDISKLHHMLGQTQQSQQTPTLIEIKQELEKLTLKNEKNIFKNNPQKTSQTFKDCTMCTIELHRSMHNMNQKADSLEGSCLQMLIKKSLENLNFLMNIKGYEEFDCQAYFLQNEGLKALFGIRFVSKDQFEHSTLFNGDLKKLNEIQVQSKILLQLLSQNEQCQVKVFENLIKSVLFIQFQQKFKQEEGQDIKVLLNFEECKQNQPKIQSKGSKKKKSQTPIKRSKSEDKMMSQVEERNVNTAFKNNNSKNLKQQIFKKQEYGDVLLEEFINFFSKVMQIQDLKSFLLACQNVCILKRKFKEEKKEGGEGQIEKNLKFEDSKAKNEDKKEERKQKDQSEELKGDEKLEDLQYRRSKRIKKNEESKKDQEIKQEPKLKEEFFICLNYSQLKDMIIQYGLQLQQQTGVQLGLKTETEKHQNYKNLQSFQEQIVFTFMDLFIDQIRDDKMIISQSCKQAQNPSTFKIESQMLEKGIKLIDHNHSIQHFKHIFDTQSILSHLTYIMTHNPMLVQSLLKHKDGKTYRFIIRNIYYQNVIQIDQEKQALPGIEEMKDETGNQVQPKIYIVTVHDSLNVNKKTSAIVEFFKRVMLDNPHLTVQEKKLKLEARNIFVKEIIKNIFESQYEQKYPQWPVLGLIYNLGAIWLISNVLKDEEKDDQIKDNNGLEQLILNMQKFRNIIRVNMIKQLIHESQLMSKQQENFNLMRQLEKIQIDIIAFLPQFQNGKDQIQLCLSAISNILKPFDGNKNLWGEREQDKNSLLNESNLGFVGGEAQSSNRDENIIEEQDEEDEEDDDEEDDEEDDDSQENEDEDLLDSERSERNFRFSEDEEFDEDYGDDDDDDDDLDDINASGEIGGSIGASEEINPNQIDAIDDILRMDYGDEAEDDYFMEDDEDGEDESSMPVRQSQNGRSQSSQNPNSQDRRNQERGQNEEEAEEDFEVIDAGNDQDYGDEDADYGSDDDGEEPSDEYYDEELDEDEDDQQEIEIFVDRDANNQDRLSNIEIGGGHRVQMHRRDDILSMNNFSVDMFGMNPHHRGHLHSINEEQESQDFQSDQDMIDNGQDPGAPHGWQVEGAPNENLGGVLNRLLGMIFNRRQPRRIGQDPHDQIVEMIQEKLKDDSILHSPLETLTQIFELIKEIQDIPDVYKMFIREHSEANQNTLNQILKSGGENNQDDTRMVSSSKDMQDQSSSHYTLKNASLGQGQISQQNVRQLNQGQLGMSQSHGQSNIRANLAIADELDPEFLDNLDETGIRNLVDTENVMNTIHNQSSIGGQVIQTTVQLLESIQNRDQRNQLYRDMEESVFNQLPSHLFSEGLSQRPQSRNQQHALSVRQQDQIQPQFNANNLQIVGQRHDLNNPNNMFNALRADNLMARRGRPRAPQGRDRLISMDSQLNDLADFSRSANDPYFRNQNLNTLKLAVKDISSNGLHFTFLQYLKEIVAELQTISILDGKGNDIVKLSEQTVQHSLQLQGENYEANLQRVQGLIDTIMIWIKMLTNGQFFMVREQNLMRSLFRVTYIRQGIILKINQWLSIGVSQFQDYYNQSQGAFKQAVVNKTESKGFMVERGAGLPGRLDMIDFVLHCLRCFKQIAQECNKISTNASLDLMKIPSTDSVMNFLVHHQLKFDQNGQSFDPSKSIIEQVIQQVVTFVKLVDSKPELINQQAYVIEGKEVWMEDVIGTLVSIIQQLAQSSDSYQQIKKQLKDAPLSQQPQNYQYEISKNLINNLGELLLTKEFKSKEIQKQIKTIFGDINKINMSSTMVETFFKESLSQSLKRFIDIISTNKSKINNESLKKEVIILTQILKIAKGNKKQELNMCDDQLFFKVVKEISDLIDNRQKDPNNLTSASFILKDEFRTIMIALFILFEYNLKFIFTEALVNESPVVQGQAQANNRRRSGAASRRQNQGNAEQQGEKNEIIMEEILQYQMQQIQQQDKNDLMTAIEEHLRIKIKDEKARNDLRLKIFIKFCLEHKKIINSFIRANQQVLNDSLRNVIMKVPQLLDFDNKRLLFRGQIKKIQRKFRLKYIDIQVRRDKVFDDSFEQLRFLGIDRWKGKLNVEFADEQGIDEGGLTKEWFILLSQQIFNTDYAFFLPSNAGSSYYPNPKSNIQADNYIQIFRFVGHVVGKAIYEQQLLDCYFVKALYKIMLGLPLNYHDVEDFDNELYKNLSWCLSNSVENLGFTFTETVEKFGANDEIEIIPGGCNIDVTDNNKFEYVQKMAYHKLYGSIKEQVDSFLKGFYDIIPKNLIQIFDNRELELLISGLPSIDITDLRENTIYQNYSAESQVVKWLFEVLEEFDNSERAEFIQFVTGSSKVPVEGFKGLRGSRGIQKFQIVKFFTNDVNRLPQAHTCFKQLELPEYQSKQQLKDRLLTAIKEGKTFGFA</sequence>
<feature type="compositionally biased region" description="Acidic residues" evidence="7">
    <location>
        <begin position="2487"/>
        <end position="2496"/>
    </location>
</feature>
<feature type="region of interest" description="Disordered" evidence="7">
    <location>
        <begin position="2316"/>
        <end position="2535"/>
    </location>
</feature>
<dbReference type="InterPro" id="IPR009060">
    <property type="entry name" value="UBA-like_sf"/>
</dbReference>
<dbReference type="InterPro" id="IPR000569">
    <property type="entry name" value="HECT_dom"/>
</dbReference>
<dbReference type="GO" id="GO:0005737">
    <property type="term" value="C:cytoplasm"/>
    <property type="evidence" value="ECO:0007669"/>
    <property type="project" value="TreeGrafter"/>
</dbReference>
<accession>A0A078ATS2</accession>
<dbReference type="InterPro" id="IPR050409">
    <property type="entry name" value="E3_ubiq-protein_ligase"/>
</dbReference>
<feature type="domain" description="HECT" evidence="9">
    <location>
        <begin position="3607"/>
        <end position="3936"/>
    </location>
</feature>
<evidence type="ECO:0000256" key="3">
    <source>
        <dbReference type="ARBA" id="ARBA00012485"/>
    </source>
</evidence>
<dbReference type="GO" id="GO:0061630">
    <property type="term" value="F:ubiquitin protein ligase activity"/>
    <property type="evidence" value="ECO:0007669"/>
    <property type="project" value="UniProtKB-EC"/>
</dbReference>
<evidence type="ECO:0000256" key="1">
    <source>
        <dbReference type="ARBA" id="ARBA00000885"/>
    </source>
</evidence>
<feature type="compositionally biased region" description="Basic and acidic residues" evidence="7">
    <location>
        <begin position="2476"/>
        <end position="2486"/>
    </location>
</feature>
<dbReference type="FunFam" id="3.30.2410.10:FF:000009">
    <property type="entry name" value="Probable E3 ubiquitin-protein ligase HECTD2"/>
    <property type="match status" value="1"/>
</dbReference>
<dbReference type="SUPFAM" id="SSF46934">
    <property type="entry name" value="UBA-like"/>
    <property type="match status" value="1"/>
</dbReference>
<evidence type="ECO:0000259" key="8">
    <source>
        <dbReference type="PROSITE" id="PS50030"/>
    </source>
</evidence>
<name>A0A078ATS2_STYLE</name>
<evidence type="ECO:0000313" key="10">
    <source>
        <dbReference type="EMBL" id="CDW84627.1"/>
    </source>
</evidence>
<dbReference type="SMART" id="SM00165">
    <property type="entry name" value="UBA"/>
    <property type="match status" value="1"/>
</dbReference>
<dbReference type="Proteomes" id="UP000039865">
    <property type="component" value="Unassembled WGS sequence"/>
</dbReference>
<dbReference type="InParanoid" id="A0A078ATS2"/>
<dbReference type="InterPro" id="IPR015940">
    <property type="entry name" value="UBA"/>
</dbReference>
<gene>
    <name evidence="10" type="primary">Contig9277.g9924</name>
    <name evidence="10" type="ORF">STYLEM_13692</name>
</gene>
<dbReference type="PANTHER" id="PTHR11254:SF67">
    <property type="entry name" value="E3 UBIQUITIN-PROTEIN LIGASE HUWE1"/>
    <property type="match status" value="1"/>
</dbReference>
<dbReference type="EC" id="2.3.2.26" evidence="3"/>
<keyword evidence="4" id="KW-0808">Transferase</keyword>
<feature type="compositionally biased region" description="Low complexity" evidence="7">
    <location>
        <begin position="2460"/>
        <end position="2475"/>
    </location>
</feature>